<reference evidence="1 2" key="1">
    <citation type="journal article" date="2012" name="PLoS Pathog.">
        <title>Diverse lifestyles and strategies of plant pathogenesis encoded in the genomes of eighteen Dothideomycetes fungi.</title>
        <authorList>
            <person name="Ohm R.A."/>
            <person name="Feau N."/>
            <person name="Henrissat B."/>
            <person name="Schoch C.L."/>
            <person name="Horwitz B.A."/>
            <person name="Barry K.W."/>
            <person name="Condon B.J."/>
            <person name="Copeland A.C."/>
            <person name="Dhillon B."/>
            <person name="Glaser F."/>
            <person name="Hesse C.N."/>
            <person name="Kosti I."/>
            <person name="LaButti K."/>
            <person name="Lindquist E.A."/>
            <person name="Lucas S."/>
            <person name="Salamov A.A."/>
            <person name="Bradshaw R.E."/>
            <person name="Ciuffetti L."/>
            <person name="Hamelin R.C."/>
            <person name="Kema G.H.J."/>
            <person name="Lawrence C."/>
            <person name="Scott J.A."/>
            <person name="Spatafora J.W."/>
            <person name="Turgeon B.G."/>
            <person name="de Wit P.J.G.M."/>
            <person name="Zhong S."/>
            <person name="Goodwin S.B."/>
            <person name="Grigoriev I.V."/>
        </authorList>
    </citation>
    <scope>NUCLEOTIDE SEQUENCE [LARGE SCALE GENOMIC DNA]</scope>
    <source>
        <strain evidence="1 2">CIRAD86</strain>
    </source>
</reference>
<dbReference type="HOGENOM" id="CLU_2211109_0_0_1"/>
<dbReference type="KEGG" id="pfj:MYCFIDRAFT_210162"/>
<dbReference type="OrthoDB" id="3642326at2759"/>
<evidence type="ECO:0000313" key="2">
    <source>
        <dbReference type="Proteomes" id="UP000016932"/>
    </source>
</evidence>
<protein>
    <submittedName>
        <fullName evidence="1">Uncharacterized protein</fullName>
    </submittedName>
</protein>
<accession>N1Q9V2</accession>
<keyword evidence="2" id="KW-1185">Reference proteome</keyword>
<dbReference type="GeneID" id="19337005"/>
<dbReference type="Proteomes" id="UP000016932">
    <property type="component" value="Unassembled WGS sequence"/>
</dbReference>
<dbReference type="RefSeq" id="XP_007922218.1">
    <property type="nucleotide sequence ID" value="XM_007924027.1"/>
</dbReference>
<proteinExistence type="predicted"/>
<sequence>MLTSVLHPLLTDSPDDFGDTNWPLTPNASAMLRRTPPSCIAMYGTFYYELPAASMSRFWIPLRGSSLQKPSLMMLPNITEQDDLEGWTGTPNRLSTYQFMIDDAPRD</sequence>
<name>N1Q9V2_PSEFD</name>
<evidence type="ECO:0000313" key="1">
    <source>
        <dbReference type="EMBL" id="EME89690.1"/>
    </source>
</evidence>
<organism evidence="1 2">
    <name type="scientific">Pseudocercospora fijiensis (strain CIRAD86)</name>
    <name type="common">Black leaf streak disease fungus</name>
    <name type="synonym">Mycosphaerella fijiensis</name>
    <dbReference type="NCBI Taxonomy" id="383855"/>
    <lineage>
        <taxon>Eukaryota</taxon>
        <taxon>Fungi</taxon>
        <taxon>Dikarya</taxon>
        <taxon>Ascomycota</taxon>
        <taxon>Pezizomycotina</taxon>
        <taxon>Dothideomycetes</taxon>
        <taxon>Dothideomycetidae</taxon>
        <taxon>Mycosphaerellales</taxon>
        <taxon>Mycosphaerellaceae</taxon>
        <taxon>Pseudocercospora</taxon>
    </lineage>
</organism>
<dbReference type="AlphaFoldDB" id="N1Q9V2"/>
<gene>
    <name evidence="1" type="ORF">MYCFIDRAFT_210162</name>
</gene>
<dbReference type="EMBL" id="KB446555">
    <property type="protein sequence ID" value="EME89690.1"/>
    <property type="molecule type" value="Genomic_DNA"/>
</dbReference>
<dbReference type="VEuPathDB" id="FungiDB:MYCFIDRAFT_210162"/>